<accession>A0A150LHP1</accession>
<dbReference type="AlphaFoldDB" id="A0A150LHP1"/>
<feature type="compositionally biased region" description="Basic residues" evidence="1">
    <location>
        <begin position="28"/>
        <end position="51"/>
    </location>
</feature>
<sequence>MTKDRKNEIDARPGHLFFWENHLRRHAERPCKKGGGRRNGNKRDRKKAGWRRFKESPREWGDVVFPTFTVVPCLVQNESTEFCNKKVQSFMA</sequence>
<evidence type="ECO:0000313" key="2">
    <source>
        <dbReference type="EMBL" id="KYD11765.1"/>
    </source>
</evidence>
<evidence type="ECO:0000256" key="1">
    <source>
        <dbReference type="SAM" id="MobiDB-lite"/>
    </source>
</evidence>
<feature type="region of interest" description="Disordered" evidence="1">
    <location>
        <begin position="28"/>
        <end position="52"/>
    </location>
</feature>
<name>A0A150LHP1_9BACI</name>
<dbReference type="Proteomes" id="UP000075683">
    <property type="component" value="Unassembled WGS sequence"/>
</dbReference>
<gene>
    <name evidence="2" type="ORF">B4135_3152</name>
</gene>
<proteinExistence type="predicted"/>
<organism evidence="2 3">
    <name type="scientific">Caldibacillus debilis</name>
    <dbReference type="NCBI Taxonomy" id="301148"/>
    <lineage>
        <taxon>Bacteria</taxon>
        <taxon>Bacillati</taxon>
        <taxon>Bacillota</taxon>
        <taxon>Bacilli</taxon>
        <taxon>Bacillales</taxon>
        <taxon>Bacillaceae</taxon>
        <taxon>Caldibacillus</taxon>
    </lineage>
</organism>
<evidence type="ECO:0000313" key="3">
    <source>
        <dbReference type="Proteomes" id="UP000075683"/>
    </source>
</evidence>
<dbReference type="EMBL" id="LQYT01000102">
    <property type="protein sequence ID" value="KYD11765.1"/>
    <property type="molecule type" value="Genomic_DNA"/>
</dbReference>
<reference evidence="2 3" key="1">
    <citation type="submission" date="2016-01" db="EMBL/GenBank/DDBJ databases">
        <title>Draft Genome Sequences of Seven Thermophilic Sporeformers Isolated from Foods.</title>
        <authorList>
            <person name="Berendsen E.M."/>
            <person name="Wells-Bennik M.H."/>
            <person name="Krawcyk A.O."/>
            <person name="De Jong A."/>
            <person name="Holsappel S."/>
            <person name="Eijlander R.T."/>
            <person name="Kuipers O.P."/>
        </authorList>
    </citation>
    <scope>NUCLEOTIDE SEQUENCE [LARGE SCALE GENOMIC DNA]</scope>
    <source>
        <strain evidence="2 3">B4135</strain>
    </source>
</reference>
<comment type="caution">
    <text evidence="2">The sequence shown here is derived from an EMBL/GenBank/DDBJ whole genome shotgun (WGS) entry which is preliminary data.</text>
</comment>
<protein>
    <submittedName>
        <fullName evidence="2">Uncharacterized protein</fullName>
    </submittedName>
</protein>